<evidence type="ECO:0000313" key="3">
    <source>
        <dbReference type="Proteomes" id="UP000593567"/>
    </source>
</evidence>
<reference evidence="2 3" key="2">
    <citation type="submission" date="2020-06" db="EMBL/GenBank/DDBJ databases">
        <title>Draft genome of Bugula neritina, a colonial animal packing powerful symbionts and potential medicines.</title>
        <authorList>
            <person name="Rayko M."/>
        </authorList>
    </citation>
    <scope>NUCLEOTIDE SEQUENCE [LARGE SCALE GENOMIC DNA]</scope>
    <source>
        <strain evidence="2">Kwan_BN1</strain>
    </source>
</reference>
<evidence type="ECO:0000313" key="1">
    <source>
        <dbReference type="EMBL" id="KAF6029833.1"/>
    </source>
</evidence>
<dbReference type="EMBL" id="VXIV02000712">
    <property type="protein sequence ID" value="KAF6036494.1"/>
    <property type="molecule type" value="Genomic_DNA"/>
</dbReference>
<gene>
    <name evidence="2" type="ORF">EB796_005195</name>
    <name evidence="1" type="ORF">EB796_011871</name>
</gene>
<accession>A0A7J7KEY5</accession>
<protein>
    <submittedName>
        <fullName evidence="2">Uncharacterized protein</fullName>
    </submittedName>
</protein>
<dbReference type="EMBL" id="VXIV02001785">
    <property type="protein sequence ID" value="KAF6029833.1"/>
    <property type="molecule type" value="Genomic_DNA"/>
</dbReference>
<proteinExistence type="predicted"/>
<reference evidence="2 3" key="1">
    <citation type="submission" date="2019-09" db="EMBL/GenBank/DDBJ databases">
        <authorList>
            <person name="Raiko M."/>
            <person name="Komissarov A."/>
            <person name="Rhodes A."/>
            <person name="Kliver S."/>
            <person name="Lim-Fong G."/>
            <person name="Kwan J."/>
            <person name="O'Brien S.J."/>
            <person name="Lopez J.V."/>
        </authorList>
    </citation>
    <scope>NUCLEOTIDE SEQUENCE [LARGE SCALE GENOMIC DNA]</scope>
    <source>
        <strain evidence="2">Kwan_BN1</strain>
    </source>
</reference>
<evidence type="ECO:0000313" key="2">
    <source>
        <dbReference type="EMBL" id="KAF6036494.1"/>
    </source>
</evidence>
<comment type="caution">
    <text evidence="2">The sequence shown here is derived from an EMBL/GenBank/DDBJ whole genome shotgun (WGS) entry which is preliminary data.</text>
</comment>
<organism evidence="2 3">
    <name type="scientific">Bugula neritina</name>
    <name type="common">Brown bryozoan</name>
    <name type="synonym">Sertularia neritina</name>
    <dbReference type="NCBI Taxonomy" id="10212"/>
    <lineage>
        <taxon>Eukaryota</taxon>
        <taxon>Metazoa</taxon>
        <taxon>Spiralia</taxon>
        <taxon>Lophotrochozoa</taxon>
        <taxon>Bryozoa</taxon>
        <taxon>Gymnolaemata</taxon>
        <taxon>Cheilostomatida</taxon>
        <taxon>Flustrina</taxon>
        <taxon>Buguloidea</taxon>
        <taxon>Bugulidae</taxon>
        <taxon>Bugula</taxon>
    </lineage>
</organism>
<dbReference type="AlphaFoldDB" id="A0A7J7KEY5"/>
<sequence length="127" mass="14199">MQELKQIINYDRTISLPYLNYTTIHVRFCPSQLTGKKFGVTSILQADDSRGKSIIAQAVCTTKECTFDTPEPDRVGDNFNDLPVNVATTKPDSYTDLYIYAVAFDGEWQSNTTAPIGKFRFGATTQT</sequence>
<keyword evidence="3" id="KW-1185">Reference proteome</keyword>
<dbReference type="Proteomes" id="UP000593567">
    <property type="component" value="Unassembled WGS sequence"/>
</dbReference>
<name>A0A7J7KEY5_BUGNE</name>